<reference evidence="1 2" key="1">
    <citation type="submission" date="2021-08" db="EMBL/GenBank/DDBJ databases">
        <title>Whole genome sequence of novel Actinomyces species strain MAS-1.</title>
        <authorList>
            <person name="Saito M."/>
            <person name="Kuwahara N."/>
            <person name="Takizawa T."/>
            <person name="Gotouda H."/>
            <person name="Ochiai T."/>
        </authorList>
    </citation>
    <scope>NUCLEOTIDE SEQUENCE [LARGE SCALE GENOMIC DNA]</scope>
    <source>
        <strain evidence="1 2">MAS-1</strain>
    </source>
</reference>
<sequence length="80" mass="8608">MGQSSGSLWAEIQAAAPIANVDPLLAVSLVAVAHYTELCGHRLTDRAASSISVTLQHNAWDQAWRCFMDRVGRVVSIVMG</sequence>
<evidence type="ECO:0000313" key="2">
    <source>
        <dbReference type="Proteomes" id="UP000824496"/>
    </source>
</evidence>
<keyword evidence="2" id="KW-1185">Reference proteome</keyword>
<dbReference type="Proteomes" id="UP000824496">
    <property type="component" value="Chromosome"/>
</dbReference>
<protein>
    <submittedName>
        <fullName evidence="1">Uncharacterized protein</fullName>
    </submittedName>
</protein>
<dbReference type="EMBL" id="AP025017">
    <property type="protein sequence ID" value="BDA65722.1"/>
    <property type="molecule type" value="Genomic_DNA"/>
</dbReference>
<organism evidence="1 2">
    <name type="scientific">Actinomyces capricornis</name>
    <dbReference type="NCBI Taxonomy" id="2755559"/>
    <lineage>
        <taxon>Bacteria</taxon>
        <taxon>Bacillati</taxon>
        <taxon>Actinomycetota</taxon>
        <taxon>Actinomycetes</taxon>
        <taxon>Actinomycetales</taxon>
        <taxon>Actinomycetaceae</taxon>
        <taxon>Actinomyces</taxon>
    </lineage>
</organism>
<accession>A0ABM7UEW6</accession>
<proteinExistence type="predicted"/>
<evidence type="ECO:0000313" key="1">
    <source>
        <dbReference type="EMBL" id="BDA65722.1"/>
    </source>
</evidence>
<name>A0ABM7UEW6_9ACTO</name>
<gene>
    <name evidence="1" type="ORF">MANAM107_25560</name>
</gene>